<dbReference type="GO" id="GO:0006355">
    <property type="term" value="P:regulation of DNA-templated transcription"/>
    <property type="evidence" value="ECO:0007669"/>
    <property type="project" value="InterPro"/>
</dbReference>
<dbReference type="InterPro" id="IPR016032">
    <property type="entry name" value="Sig_transdc_resp-reg_C-effctor"/>
</dbReference>
<dbReference type="GO" id="GO:0003677">
    <property type="term" value="F:DNA binding"/>
    <property type="evidence" value="ECO:0007669"/>
    <property type="project" value="UniProtKB-KW"/>
</dbReference>
<sequence length="296" mass="31455">MHQGLSPEAEELYLAMLCGSPAEPGPAHDELVRVGLVRNDAVRPPRSALAAIASSHEAAAARARETAEVLAAAYAEHGAKEVDFVEVLTEADEVISTFEEMQGQAKCQVRALDPGSYLSPQPEASPAQPPALARGVAYRVVYDSGLLQTEAGFASVQESIAAGEQARTFPGVPLKLVIADADRALIAVPTVTGGNVVALLIHPSVLLSALIELFEAFWRMAVSITPGGHADTVEEPTTATRRLMALLSAGLTDESIARELGVSERTVHRRVSRLQQLLGAQTRFQLGVQASRRGWL</sequence>
<keyword evidence="2" id="KW-0238">DNA-binding</keyword>
<dbReference type="RefSeq" id="WP_245777935.1">
    <property type="nucleotide sequence ID" value="NZ_FOFR01000009.1"/>
</dbReference>
<dbReference type="PANTHER" id="PTHR34293:SF1">
    <property type="entry name" value="HTH-TYPE TRANSCRIPTIONAL REGULATOR TRMBL2"/>
    <property type="match status" value="1"/>
</dbReference>
<keyword evidence="3" id="KW-1185">Reference proteome</keyword>
<dbReference type="SMART" id="SM00421">
    <property type="entry name" value="HTH_LUXR"/>
    <property type="match status" value="1"/>
</dbReference>
<evidence type="ECO:0000313" key="3">
    <source>
        <dbReference type="Proteomes" id="UP000199352"/>
    </source>
</evidence>
<dbReference type="InterPro" id="IPR051797">
    <property type="entry name" value="TrmB-like"/>
</dbReference>
<organism evidence="2 3">
    <name type="scientific">Lentzea xinjiangensis</name>
    <dbReference type="NCBI Taxonomy" id="402600"/>
    <lineage>
        <taxon>Bacteria</taxon>
        <taxon>Bacillati</taxon>
        <taxon>Actinomycetota</taxon>
        <taxon>Actinomycetes</taxon>
        <taxon>Pseudonocardiales</taxon>
        <taxon>Pseudonocardiaceae</taxon>
        <taxon>Lentzea</taxon>
    </lineage>
</organism>
<name>A0A1H9MM80_9PSEU</name>
<feature type="domain" description="HTH luxR-type" evidence="1">
    <location>
        <begin position="233"/>
        <end position="290"/>
    </location>
</feature>
<evidence type="ECO:0000259" key="1">
    <source>
        <dbReference type="SMART" id="SM00421"/>
    </source>
</evidence>
<dbReference type="SUPFAM" id="SSF46894">
    <property type="entry name" value="C-terminal effector domain of the bipartite response regulators"/>
    <property type="match status" value="1"/>
</dbReference>
<evidence type="ECO:0000313" key="2">
    <source>
        <dbReference type="EMBL" id="SER24814.1"/>
    </source>
</evidence>
<dbReference type="CDD" id="cd06170">
    <property type="entry name" value="LuxR_C_like"/>
    <property type="match status" value="1"/>
</dbReference>
<gene>
    <name evidence="2" type="ORF">SAMN05216188_109137</name>
</gene>
<dbReference type="Proteomes" id="UP000199352">
    <property type="component" value="Unassembled WGS sequence"/>
</dbReference>
<accession>A0A1H9MM80</accession>
<dbReference type="STRING" id="402600.SAMN05216188_109137"/>
<dbReference type="InterPro" id="IPR000792">
    <property type="entry name" value="Tscrpt_reg_LuxR_C"/>
</dbReference>
<proteinExistence type="predicted"/>
<protein>
    <submittedName>
        <fullName evidence="2">Homeodomain-like domain-containing protein</fullName>
    </submittedName>
</protein>
<dbReference type="EMBL" id="FOFR01000009">
    <property type="protein sequence ID" value="SER24814.1"/>
    <property type="molecule type" value="Genomic_DNA"/>
</dbReference>
<dbReference type="InterPro" id="IPR036388">
    <property type="entry name" value="WH-like_DNA-bd_sf"/>
</dbReference>
<dbReference type="AlphaFoldDB" id="A0A1H9MM80"/>
<reference evidence="3" key="1">
    <citation type="submission" date="2016-10" db="EMBL/GenBank/DDBJ databases">
        <authorList>
            <person name="Varghese N."/>
            <person name="Submissions S."/>
        </authorList>
    </citation>
    <scope>NUCLEOTIDE SEQUENCE [LARGE SCALE GENOMIC DNA]</scope>
    <source>
        <strain evidence="3">CGMCC 4.3525</strain>
    </source>
</reference>
<dbReference type="Pfam" id="PF13384">
    <property type="entry name" value="HTH_23"/>
    <property type="match status" value="1"/>
</dbReference>
<dbReference type="Gene3D" id="1.10.10.10">
    <property type="entry name" value="Winged helix-like DNA-binding domain superfamily/Winged helix DNA-binding domain"/>
    <property type="match status" value="1"/>
</dbReference>
<keyword evidence="2" id="KW-0371">Homeobox</keyword>
<dbReference type="PANTHER" id="PTHR34293">
    <property type="entry name" value="HTH-TYPE TRANSCRIPTIONAL REGULATOR TRMBL2"/>
    <property type="match status" value="1"/>
</dbReference>